<reference evidence="2 3" key="1">
    <citation type="submission" date="2018-08" db="EMBL/GenBank/DDBJ databases">
        <title>Verrucosispora craniellae sp. nov., isolated from a marine sponge in the South China Sea.</title>
        <authorList>
            <person name="Li L."/>
            <person name="Lin H.W."/>
        </authorList>
    </citation>
    <scope>NUCLEOTIDE SEQUENCE [LARGE SCALE GENOMIC DNA]</scope>
    <source>
        <strain evidence="2 3">LHW63014</strain>
    </source>
</reference>
<gene>
    <name evidence="2" type="ORF">D0Q02_29435</name>
</gene>
<comment type="caution">
    <text evidence="2">The sequence shown here is derived from an EMBL/GenBank/DDBJ whole genome shotgun (WGS) entry which is preliminary data.</text>
</comment>
<evidence type="ECO:0000256" key="1">
    <source>
        <dbReference type="SAM" id="Phobius"/>
    </source>
</evidence>
<dbReference type="OrthoDB" id="3347416at2"/>
<accession>A0A372FR26</accession>
<dbReference type="RefSeq" id="WP_117231198.1">
    <property type="nucleotide sequence ID" value="NZ_CP061725.1"/>
</dbReference>
<evidence type="ECO:0000313" key="3">
    <source>
        <dbReference type="Proteomes" id="UP000262621"/>
    </source>
</evidence>
<name>A0A372FR26_9ACTN</name>
<dbReference type="AlphaFoldDB" id="A0A372FR26"/>
<protein>
    <recommendedName>
        <fullName evidence="4">DUF3558 domain-containing protein</fullName>
    </recommendedName>
</protein>
<evidence type="ECO:0008006" key="4">
    <source>
        <dbReference type="Google" id="ProtNLM"/>
    </source>
</evidence>
<keyword evidence="1" id="KW-1133">Transmembrane helix</keyword>
<dbReference type="EMBL" id="QVFU01000081">
    <property type="protein sequence ID" value="RFS41564.1"/>
    <property type="molecule type" value="Genomic_DNA"/>
</dbReference>
<keyword evidence="1" id="KW-0812">Transmembrane</keyword>
<feature type="transmembrane region" description="Helical" evidence="1">
    <location>
        <begin position="40"/>
        <end position="61"/>
    </location>
</feature>
<sequence>MTRDDEDIRRLFTDAVPPLPAPRDRIAEVGTRVRRHRRRVVTTTAAAVTLIVALGVALPTLRGPDRTTPPVTATDPAGEVVCPTSIAGRPDLDAVRYGDDEPLVPPGAVEIINCQVQVDNLHSAPEIPGPRALTTGVDEIVRMLNAQPSRPTDGRGRPYADGELRCTAAAQQEQTVLVLRYADREPVTVWTDSNCRVAVTATHGRGVDFGIFSTFLDRYREQLVATTDPATITTPACPATIPAERMSDSKPPDRIRFHHSDPYPILPTPLIEVAACRYEVNDDTAELVRQEQRRADADDLRPILNETFDRSATRSDCGGWPDWRGHPLPTTFDTLTVADATGATAEFWVRHSPCRNARHLFANNQATPLLLDALTGMLGRPPGR</sequence>
<keyword evidence="1" id="KW-0472">Membrane</keyword>
<keyword evidence="3" id="KW-1185">Reference proteome</keyword>
<organism evidence="2 3">
    <name type="scientific">Micromonospora craniellae</name>
    <dbReference type="NCBI Taxonomy" id="2294034"/>
    <lineage>
        <taxon>Bacteria</taxon>
        <taxon>Bacillati</taxon>
        <taxon>Actinomycetota</taxon>
        <taxon>Actinomycetes</taxon>
        <taxon>Micromonosporales</taxon>
        <taxon>Micromonosporaceae</taxon>
        <taxon>Micromonospora</taxon>
    </lineage>
</organism>
<proteinExistence type="predicted"/>
<evidence type="ECO:0000313" key="2">
    <source>
        <dbReference type="EMBL" id="RFS41564.1"/>
    </source>
</evidence>
<dbReference type="Proteomes" id="UP000262621">
    <property type="component" value="Unassembled WGS sequence"/>
</dbReference>